<dbReference type="InterPro" id="IPR007197">
    <property type="entry name" value="rSAM"/>
</dbReference>
<gene>
    <name evidence="12" type="primary">rlmN</name>
    <name evidence="14" type="ORF">SAMN05660706_11236</name>
</gene>
<keyword evidence="12" id="KW-1015">Disulfide bond</keyword>
<dbReference type="EC" id="2.1.1.192" evidence="12"/>
<name>A0A1I6DJ75_9FIRM</name>
<keyword evidence="7 12" id="KW-0949">S-adenosyl-L-methionine</keyword>
<organism evidence="14 15">
    <name type="scientific">Desulfoscipio geothermicus DSM 3669</name>
    <dbReference type="NCBI Taxonomy" id="1121426"/>
    <lineage>
        <taxon>Bacteria</taxon>
        <taxon>Bacillati</taxon>
        <taxon>Bacillota</taxon>
        <taxon>Clostridia</taxon>
        <taxon>Eubacteriales</taxon>
        <taxon>Desulfallaceae</taxon>
        <taxon>Desulfoscipio</taxon>
    </lineage>
</organism>
<evidence type="ECO:0000256" key="4">
    <source>
        <dbReference type="ARBA" id="ARBA00022552"/>
    </source>
</evidence>
<feature type="binding site" evidence="12">
    <location>
        <begin position="216"/>
        <end position="218"/>
    </location>
    <ligand>
        <name>S-adenosyl-L-methionine</name>
        <dbReference type="ChEBI" id="CHEBI:59789"/>
    </ligand>
</feature>
<dbReference type="HAMAP" id="MF_01849">
    <property type="entry name" value="RNA_methyltr_RlmN"/>
    <property type="match status" value="1"/>
</dbReference>
<evidence type="ECO:0000256" key="3">
    <source>
        <dbReference type="ARBA" id="ARBA00022490"/>
    </source>
</evidence>
<accession>A0A1I6DJ75</accession>
<evidence type="ECO:0000256" key="10">
    <source>
        <dbReference type="ARBA" id="ARBA00023004"/>
    </source>
</evidence>
<feature type="binding site" evidence="12">
    <location>
        <position position="118"/>
    </location>
    <ligand>
        <name>[4Fe-4S] cluster</name>
        <dbReference type="ChEBI" id="CHEBI:49883"/>
        <note>4Fe-4S-S-AdoMet</note>
    </ligand>
</feature>
<evidence type="ECO:0000256" key="8">
    <source>
        <dbReference type="ARBA" id="ARBA00022694"/>
    </source>
</evidence>
<dbReference type="Pfam" id="PF04055">
    <property type="entry name" value="Radical_SAM"/>
    <property type="match status" value="1"/>
</dbReference>
<dbReference type="GO" id="GO:0046872">
    <property type="term" value="F:metal ion binding"/>
    <property type="evidence" value="ECO:0007669"/>
    <property type="project" value="UniProtKB-KW"/>
</dbReference>
<sequence length="367" mass="40203">MPGLPNIKDFTLAELEQKMVSVGLAKYRAKQVVDWFHRKGINSFAKMSNLPKETREKLAGQFSPGGLEIVDKKMSRDASTAKYLLKMADGQAVESVLMKYHYGYTACLSTQVGCRMGCALCASGLEGLMRNLTPGEIIDQIWAMQHDSGERIGRIVLMGAGEPLDNFVNTVKFLELVAAPYGLNIGCRHITLSTCGVVPRIYDLMQLRLAITLAVSLHAPNNELRNKLMPVNKVYPLEKLLPACAEYAGVTGRRVSFEYALLGGVNDSAEYAAELARVLRGIHCHVNLIPANPVPERGIRRSKAGDVKNFRAALERAGYPVTVRRELGLDIDAACGQLRRRVLADAGAARGKPGAWIRKRSGELTVP</sequence>
<keyword evidence="6 12" id="KW-0808">Transferase</keyword>
<comment type="function">
    <text evidence="12">Specifically methylates position 2 of adenine 2503 in 23S rRNA and position 2 of adenine 37 in tRNAs.</text>
</comment>
<keyword evidence="15" id="KW-1185">Reference proteome</keyword>
<dbReference type="GO" id="GO:0000049">
    <property type="term" value="F:tRNA binding"/>
    <property type="evidence" value="ECO:0007669"/>
    <property type="project" value="UniProtKB-UniRule"/>
</dbReference>
<comment type="subcellular location">
    <subcellularLocation>
        <location evidence="1 12">Cytoplasm</location>
    </subcellularLocation>
</comment>
<dbReference type="GO" id="GO:0070475">
    <property type="term" value="P:rRNA base methylation"/>
    <property type="evidence" value="ECO:0007669"/>
    <property type="project" value="UniProtKB-UniRule"/>
</dbReference>
<evidence type="ECO:0000256" key="12">
    <source>
        <dbReference type="HAMAP-Rule" id="MF_01849"/>
    </source>
</evidence>
<evidence type="ECO:0000256" key="6">
    <source>
        <dbReference type="ARBA" id="ARBA00022679"/>
    </source>
</evidence>
<keyword evidence="2 12" id="KW-0004">4Fe-4S</keyword>
<dbReference type="InterPro" id="IPR048641">
    <property type="entry name" value="RlmN_N"/>
</dbReference>
<comment type="caution">
    <text evidence="12">Lacks conserved residue(s) required for the propagation of feature annotation.</text>
</comment>
<dbReference type="Pfam" id="PF21016">
    <property type="entry name" value="RlmN_N"/>
    <property type="match status" value="1"/>
</dbReference>
<evidence type="ECO:0000256" key="9">
    <source>
        <dbReference type="ARBA" id="ARBA00022723"/>
    </source>
</evidence>
<dbReference type="EMBL" id="FOYM01000012">
    <property type="protein sequence ID" value="SFR05505.1"/>
    <property type="molecule type" value="Genomic_DNA"/>
</dbReference>
<dbReference type="SFLD" id="SFLDS00029">
    <property type="entry name" value="Radical_SAM"/>
    <property type="match status" value="1"/>
</dbReference>
<comment type="catalytic activity">
    <reaction evidence="12">
        <text>adenosine(37) in tRNA + 2 reduced [2Fe-2S]-[ferredoxin] + 2 S-adenosyl-L-methionine = 2-methyladenosine(37) in tRNA + 5'-deoxyadenosine + L-methionine + 2 oxidized [2Fe-2S]-[ferredoxin] + S-adenosyl-L-homocysteine</text>
        <dbReference type="Rhea" id="RHEA:43332"/>
        <dbReference type="Rhea" id="RHEA-COMP:10000"/>
        <dbReference type="Rhea" id="RHEA-COMP:10001"/>
        <dbReference type="Rhea" id="RHEA-COMP:10162"/>
        <dbReference type="Rhea" id="RHEA-COMP:10485"/>
        <dbReference type="ChEBI" id="CHEBI:17319"/>
        <dbReference type="ChEBI" id="CHEBI:33737"/>
        <dbReference type="ChEBI" id="CHEBI:33738"/>
        <dbReference type="ChEBI" id="CHEBI:57844"/>
        <dbReference type="ChEBI" id="CHEBI:57856"/>
        <dbReference type="ChEBI" id="CHEBI:59789"/>
        <dbReference type="ChEBI" id="CHEBI:74411"/>
        <dbReference type="ChEBI" id="CHEBI:74497"/>
        <dbReference type="EC" id="2.1.1.192"/>
    </reaction>
</comment>
<evidence type="ECO:0000259" key="13">
    <source>
        <dbReference type="PROSITE" id="PS51918"/>
    </source>
</evidence>
<feature type="active site" description="Proton acceptor" evidence="12">
    <location>
        <position position="94"/>
    </location>
</feature>
<keyword evidence="10 12" id="KW-0408">Iron</keyword>
<dbReference type="PROSITE" id="PS51918">
    <property type="entry name" value="RADICAL_SAM"/>
    <property type="match status" value="1"/>
</dbReference>
<dbReference type="SFLD" id="SFLDG01062">
    <property type="entry name" value="methyltransferase_(Class_A)"/>
    <property type="match status" value="1"/>
</dbReference>
<dbReference type="GO" id="GO:0005737">
    <property type="term" value="C:cytoplasm"/>
    <property type="evidence" value="ECO:0007669"/>
    <property type="project" value="UniProtKB-SubCell"/>
</dbReference>
<keyword evidence="11 12" id="KW-0411">Iron-sulfur</keyword>
<dbReference type="InterPro" id="IPR027492">
    <property type="entry name" value="RNA_MTrfase_RlmN"/>
</dbReference>
<dbReference type="PANTHER" id="PTHR30544:SF5">
    <property type="entry name" value="RADICAL SAM CORE DOMAIN-CONTAINING PROTEIN"/>
    <property type="match status" value="1"/>
</dbReference>
<dbReference type="InterPro" id="IPR058240">
    <property type="entry name" value="rSAM_sf"/>
</dbReference>
<evidence type="ECO:0000256" key="7">
    <source>
        <dbReference type="ARBA" id="ARBA00022691"/>
    </source>
</evidence>
<reference evidence="15" key="1">
    <citation type="submission" date="2016-10" db="EMBL/GenBank/DDBJ databases">
        <authorList>
            <person name="Varghese N."/>
            <person name="Submissions S."/>
        </authorList>
    </citation>
    <scope>NUCLEOTIDE SEQUENCE [LARGE SCALE GENOMIC DNA]</scope>
    <source>
        <strain evidence="15">DSM 3669</strain>
    </source>
</reference>
<dbReference type="GO" id="GO:0030488">
    <property type="term" value="P:tRNA methylation"/>
    <property type="evidence" value="ECO:0007669"/>
    <property type="project" value="UniProtKB-UniRule"/>
</dbReference>
<feature type="binding site" evidence="12">
    <location>
        <position position="114"/>
    </location>
    <ligand>
        <name>[4Fe-4S] cluster</name>
        <dbReference type="ChEBI" id="CHEBI:49883"/>
        <note>4Fe-4S-S-AdoMet</note>
    </ligand>
</feature>
<feature type="binding site" evidence="12">
    <location>
        <position position="121"/>
    </location>
    <ligand>
        <name>[4Fe-4S] cluster</name>
        <dbReference type="ChEBI" id="CHEBI:49883"/>
        <note>4Fe-4S-S-AdoMet</note>
    </ligand>
</feature>
<dbReference type="InterPro" id="IPR013785">
    <property type="entry name" value="Aldolase_TIM"/>
</dbReference>
<dbReference type="SFLD" id="SFLDF00275">
    <property type="entry name" value="adenosine_C2_methyltransferase"/>
    <property type="match status" value="1"/>
</dbReference>
<comment type="cofactor">
    <cofactor evidence="12">
        <name>[4Fe-4S] cluster</name>
        <dbReference type="ChEBI" id="CHEBI:49883"/>
    </cofactor>
    <text evidence="12">Binds 1 [4Fe-4S] cluster. The cluster is coordinated with 3 cysteines and an exchangeable S-adenosyl-L-methionine.</text>
</comment>
<comment type="similarity">
    <text evidence="12">Belongs to the radical SAM superfamily. RlmN family.</text>
</comment>
<feature type="domain" description="Radical SAM core" evidence="13">
    <location>
        <begin position="100"/>
        <end position="330"/>
    </location>
</feature>
<dbReference type="GO" id="GO:0070040">
    <property type="term" value="F:rRNA (adenine(2503)-C2-)-methyltransferase activity"/>
    <property type="evidence" value="ECO:0007669"/>
    <property type="project" value="UniProtKB-UniRule"/>
</dbReference>
<comment type="miscellaneous">
    <text evidence="12">Reaction proceeds by a ping-pong mechanism involving intermediate methylation of a conserved cysteine residue.</text>
</comment>
<feature type="binding site" evidence="12">
    <location>
        <position position="292"/>
    </location>
    <ligand>
        <name>S-adenosyl-L-methionine</name>
        <dbReference type="ChEBI" id="CHEBI:59789"/>
    </ligand>
</feature>
<feature type="active site" description="S-methylcysteine intermediate" evidence="12">
    <location>
        <position position="335"/>
    </location>
</feature>
<keyword evidence="3 12" id="KW-0963">Cytoplasm</keyword>
<dbReference type="Gene3D" id="3.20.20.70">
    <property type="entry name" value="Aldolase class I"/>
    <property type="match status" value="1"/>
</dbReference>
<comment type="catalytic activity">
    <reaction evidence="12">
        <text>adenosine(2503) in 23S rRNA + 2 reduced [2Fe-2S]-[ferredoxin] + 2 S-adenosyl-L-methionine = 2-methyladenosine(2503) in 23S rRNA + 5'-deoxyadenosine + L-methionine + 2 oxidized [2Fe-2S]-[ferredoxin] + S-adenosyl-L-homocysteine</text>
        <dbReference type="Rhea" id="RHEA:42916"/>
        <dbReference type="Rhea" id="RHEA-COMP:10000"/>
        <dbReference type="Rhea" id="RHEA-COMP:10001"/>
        <dbReference type="Rhea" id="RHEA-COMP:10152"/>
        <dbReference type="Rhea" id="RHEA-COMP:10282"/>
        <dbReference type="ChEBI" id="CHEBI:17319"/>
        <dbReference type="ChEBI" id="CHEBI:33737"/>
        <dbReference type="ChEBI" id="CHEBI:33738"/>
        <dbReference type="ChEBI" id="CHEBI:57844"/>
        <dbReference type="ChEBI" id="CHEBI:57856"/>
        <dbReference type="ChEBI" id="CHEBI:59789"/>
        <dbReference type="ChEBI" id="CHEBI:74411"/>
        <dbReference type="ChEBI" id="CHEBI:74497"/>
        <dbReference type="EC" id="2.1.1.192"/>
    </reaction>
</comment>
<keyword evidence="9 12" id="KW-0479">Metal-binding</keyword>
<evidence type="ECO:0000256" key="5">
    <source>
        <dbReference type="ARBA" id="ARBA00022603"/>
    </source>
</evidence>
<feature type="binding site" evidence="12">
    <location>
        <position position="193"/>
    </location>
    <ligand>
        <name>S-adenosyl-L-methionine</name>
        <dbReference type="ChEBI" id="CHEBI:59789"/>
    </ligand>
</feature>
<dbReference type="SUPFAM" id="SSF102114">
    <property type="entry name" value="Radical SAM enzymes"/>
    <property type="match status" value="1"/>
</dbReference>
<dbReference type="PANTHER" id="PTHR30544">
    <property type="entry name" value="23S RRNA METHYLTRANSFERASE"/>
    <property type="match status" value="1"/>
</dbReference>
<evidence type="ECO:0000256" key="1">
    <source>
        <dbReference type="ARBA" id="ARBA00004496"/>
    </source>
</evidence>
<proteinExistence type="inferred from homology"/>
<dbReference type="AlphaFoldDB" id="A0A1I6DJ75"/>
<evidence type="ECO:0000313" key="14">
    <source>
        <dbReference type="EMBL" id="SFR05505.1"/>
    </source>
</evidence>
<feature type="binding site" evidence="12">
    <location>
        <begin position="161"/>
        <end position="162"/>
    </location>
    <ligand>
        <name>S-adenosyl-L-methionine</name>
        <dbReference type="ChEBI" id="CHEBI:59789"/>
    </ligand>
</feature>
<dbReference type="PIRSF" id="PIRSF006004">
    <property type="entry name" value="CHP00048"/>
    <property type="match status" value="1"/>
</dbReference>
<protein>
    <recommendedName>
        <fullName evidence="12">Probable dual-specificity RNA methyltransferase RlmN</fullName>
        <ecNumber evidence="12">2.1.1.192</ecNumber>
    </recommendedName>
    <alternativeName>
        <fullName evidence="12">23S rRNA (adenine(2503)-C(2))-methyltransferase</fullName>
    </alternativeName>
    <alternativeName>
        <fullName evidence="12">23S rRNA m2A2503 methyltransferase</fullName>
    </alternativeName>
    <alternativeName>
        <fullName evidence="12">Ribosomal RNA large subunit methyltransferase N</fullName>
    </alternativeName>
    <alternativeName>
        <fullName evidence="12">tRNA (adenine(37)-C(2))-methyltransferase</fullName>
    </alternativeName>
    <alternativeName>
        <fullName evidence="12">tRNA m2A37 methyltransferase</fullName>
    </alternativeName>
</protein>
<dbReference type="NCBIfam" id="TIGR00048">
    <property type="entry name" value="rRNA_mod_RlmN"/>
    <property type="match status" value="1"/>
</dbReference>
<dbReference type="GO" id="GO:0051539">
    <property type="term" value="F:4 iron, 4 sulfur cluster binding"/>
    <property type="evidence" value="ECO:0007669"/>
    <property type="project" value="UniProtKB-UniRule"/>
</dbReference>
<dbReference type="InterPro" id="IPR004383">
    <property type="entry name" value="rRNA_lsu_MTrfase_RlmN/Cfr"/>
</dbReference>
<dbReference type="CDD" id="cd01335">
    <property type="entry name" value="Radical_SAM"/>
    <property type="match status" value="1"/>
</dbReference>
<keyword evidence="8 12" id="KW-0819">tRNA processing</keyword>
<dbReference type="Proteomes" id="UP000199584">
    <property type="component" value="Unassembled WGS sequence"/>
</dbReference>
<keyword evidence="4 12" id="KW-0698">rRNA processing</keyword>
<dbReference type="GO" id="GO:0002935">
    <property type="term" value="F:tRNA (adenine(37)-C2)-methyltransferase activity"/>
    <property type="evidence" value="ECO:0007669"/>
    <property type="project" value="UniProtKB-UniRule"/>
</dbReference>
<dbReference type="Gene3D" id="1.10.150.530">
    <property type="match status" value="1"/>
</dbReference>
<keyword evidence="5 12" id="KW-0489">Methyltransferase</keyword>
<dbReference type="STRING" id="39060.SAMN05660706_11236"/>
<dbReference type="RefSeq" id="WP_092483082.1">
    <property type="nucleotide sequence ID" value="NZ_FOYM01000012.1"/>
</dbReference>
<dbReference type="GO" id="GO:0019843">
    <property type="term" value="F:rRNA binding"/>
    <property type="evidence" value="ECO:0007669"/>
    <property type="project" value="UniProtKB-UniRule"/>
</dbReference>
<evidence type="ECO:0000313" key="15">
    <source>
        <dbReference type="Proteomes" id="UP000199584"/>
    </source>
</evidence>
<dbReference type="OrthoDB" id="9793973at2"/>
<evidence type="ECO:0000256" key="11">
    <source>
        <dbReference type="ARBA" id="ARBA00023014"/>
    </source>
</evidence>
<dbReference type="InterPro" id="IPR040072">
    <property type="entry name" value="Methyltransferase_A"/>
</dbReference>
<evidence type="ECO:0000256" key="2">
    <source>
        <dbReference type="ARBA" id="ARBA00022485"/>
    </source>
</evidence>
<dbReference type="FunFam" id="3.20.20.70:FF:000014">
    <property type="entry name" value="Probable dual-specificity RNA methyltransferase RlmN"/>
    <property type="match status" value="1"/>
</dbReference>